<evidence type="ECO:0000313" key="9">
    <source>
        <dbReference type="Proteomes" id="UP000335415"/>
    </source>
</evidence>
<dbReference type="CDD" id="cd00609">
    <property type="entry name" value="AAT_like"/>
    <property type="match status" value="1"/>
</dbReference>
<dbReference type="InterPro" id="IPR015424">
    <property type="entry name" value="PyrdxlP-dep_Trfase"/>
</dbReference>
<dbReference type="InterPro" id="IPR004839">
    <property type="entry name" value="Aminotransferase_I/II_large"/>
</dbReference>
<dbReference type="OrthoDB" id="5450856at2"/>
<comment type="similarity">
    <text evidence="2">Belongs to the class-I pyridoxal-phosphate-dependent aminotransferase family.</text>
</comment>
<evidence type="ECO:0000256" key="4">
    <source>
        <dbReference type="ARBA" id="ARBA00022576"/>
    </source>
</evidence>
<evidence type="ECO:0000313" key="8">
    <source>
        <dbReference type="EMBL" id="KAA8996454.1"/>
    </source>
</evidence>
<keyword evidence="9" id="KW-1185">Reference proteome</keyword>
<dbReference type="AlphaFoldDB" id="A0A5J5FTP0"/>
<feature type="domain" description="Aminotransferase class I/classII large" evidence="7">
    <location>
        <begin position="40"/>
        <end position="389"/>
    </location>
</feature>
<evidence type="ECO:0000259" key="7">
    <source>
        <dbReference type="Pfam" id="PF00155"/>
    </source>
</evidence>
<dbReference type="Proteomes" id="UP000335415">
    <property type="component" value="Unassembled WGS sequence"/>
</dbReference>
<dbReference type="Gene3D" id="3.90.1150.10">
    <property type="entry name" value="Aspartate Aminotransferase, domain 1"/>
    <property type="match status" value="1"/>
</dbReference>
<evidence type="ECO:0000256" key="2">
    <source>
        <dbReference type="ARBA" id="ARBA00007441"/>
    </source>
</evidence>
<dbReference type="Gene3D" id="3.40.640.10">
    <property type="entry name" value="Type I PLP-dependent aspartate aminotransferase-like (Major domain)"/>
    <property type="match status" value="1"/>
</dbReference>
<comment type="caution">
    <text evidence="8">The sequence shown here is derived from an EMBL/GenBank/DDBJ whole genome shotgun (WGS) entry which is preliminary data.</text>
</comment>
<comment type="cofactor">
    <cofactor evidence="1">
        <name>pyridoxal 5'-phosphate</name>
        <dbReference type="ChEBI" id="CHEBI:597326"/>
    </cofactor>
</comment>
<dbReference type="PANTHER" id="PTHR42790:SF19">
    <property type="entry name" value="KYNURENINE_ALPHA-AMINOADIPATE AMINOTRANSFERASE, MITOCHONDRIAL"/>
    <property type="match status" value="1"/>
</dbReference>
<comment type="subunit">
    <text evidence="3">Homodimer.</text>
</comment>
<proteinExistence type="inferred from homology"/>
<dbReference type="PANTHER" id="PTHR42790">
    <property type="entry name" value="AMINOTRANSFERASE"/>
    <property type="match status" value="1"/>
</dbReference>
<evidence type="ECO:0000256" key="3">
    <source>
        <dbReference type="ARBA" id="ARBA00011738"/>
    </source>
</evidence>
<dbReference type="FunFam" id="3.40.640.10:FF:000053">
    <property type="entry name" value="Aminotransferase, class I"/>
    <property type="match status" value="1"/>
</dbReference>
<dbReference type="InterPro" id="IPR015422">
    <property type="entry name" value="PyrdxlP-dep_Trfase_small"/>
</dbReference>
<dbReference type="InterPro" id="IPR050859">
    <property type="entry name" value="Class-I_PLP-dep_aminotransf"/>
</dbReference>
<dbReference type="InterPro" id="IPR015421">
    <property type="entry name" value="PyrdxlP-dep_Trfase_major"/>
</dbReference>
<dbReference type="RefSeq" id="WP_150437110.1">
    <property type="nucleotide sequence ID" value="NZ_VYKJ01000014.1"/>
</dbReference>
<keyword evidence="4 8" id="KW-0032">Aminotransferase</keyword>
<sequence>MSTVSFDPRSLFRTGLPDPAPVWQGMAEFTFNAGHNAPELIPLEDLVDAAQSAIRREGRSLAIYNQGHGPQGNENLRRFVSQKLATRGITADIDDILITSGSGPALDLVSDLLLTPGDTVLVEAFSYAGALRKLRGRQANIVGIPLDEEGIRIDALETILEKLAQRGVTPKFIYTIPTVQNPTGAILGLARRRQLLALAARYRTLIVEDECYADIVWPGDETPPALYALSPEQVIHVSSFSKTLAPAVRVAYISAAPAILRQLASLKSDGGTGALDQIIIAEYFSNHFDAHLSRLRATLARKLAVLTSAVQEELGDSVRLWLPKGGIFLWLALPEGIDTRTLVAPAAAVGVAFNPGPDWAVDGDAAQNWLRLCFALESEEQIRTGIARLAGVLRQHPLLADARKVSA</sequence>
<keyword evidence="5 8" id="KW-0808">Transferase</keyword>
<evidence type="ECO:0000256" key="6">
    <source>
        <dbReference type="ARBA" id="ARBA00022898"/>
    </source>
</evidence>
<gene>
    <name evidence="8" type="ORF">FJU30_21935</name>
</gene>
<dbReference type="GO" id="GO:1901605">
    <property type="term" value="P:alpha-amino acid metabolic process"/>
    <property type="evidence" value="ECO:0007669"/>
    <property type="project" value="TreeGrafter"/>
</dbReference>
<name>A0A5J5FTP0_9GAMM</name>
<organism evidence="8 9">
    <name type="scientific">Affinibrenneria salicis</name>
    <dbReference type="NCBI Taxonomy" id="2590031"/>
    <lineage>
        <taxon>Bacteria</taxon>
        <taxon>Pseudomonadati</taxon>
        <taxon>Pseudomonadota</taxon>
        <taxon>Gammaproteobacteria</taxon>
        <taxon>Enterobacterales</taxon>
        <taxon>Pectobacteriaceae</taxon>
        <taxon>Affinibrenneria</taxon>
    </lineage>
</organism>
<dbReference type="GO" id="GO:0030170">
    <property type="term" value="F:pyridoxal phosphate binding"/>
    <property type="evidence" value="ECO:0007669"/>
    <property type="project" value="InterPro"/>
</dbReference>
<protein>
    <submittedName>
        <fullName evidence="8">PLP-dependent aminotransferase family protein</fullName>
    </submittedName>
</protein>
<reference evidence="8 9" key="1">
    <citation type="submission" date="2019-09" db="EMBL/GenBank/DDBJ databases">
        <authorList>
            <person name="Li Y."/>
        </authorList>
    </citation>
    <scope>NUCLEOTIDE SEQUENCE [LARGE SCALE GENOMIC DNA]</scope>
    <source>
        <strain evidence="8 9">L3-3HA</strain>
    </source>
</reference>
<dbReference type="SUPFAM" id="SSF53383">
    <property type="entry name" value="PLP-dependent transferases"/>
    <property type="match status" value="1"/>
</dbReference>
<dbReference type="EMBL" id="VYKJ01000014">
    <property type="protein sequence ID" value="KAA8996454.1"/>
    <property type="molecule type" value="Genomic_DNA"/>
</dbReference>
<accession>A0A5J5FTP0</accession>
<keyword evidence="6" id="KW-0663">Pyridoxal phosphate</keyword>
<evidence type="ECO:0000256" key="1">
    <source>
        <dbReference type="ARBA" id="ARBA00001933"/>
    </source>
</evidence>
<evidence type="ECO:0000256" key="5">
    <source>
        <dbReference type="ARBA" id="ARBA00022679"/>
    </source>
</evidence>
<dbReference type="Pfam" id="PF00155">
    <property type="entry name" value="Aminotran_1_2"/>
    <property type="match status" value="1"/>
</dbReference>
<dbReference type="GO" id="GO:0008483">
    <property type="term" value="F:transaminase activity"/>
    <property type="evidence" value="ECO:0007669"/>
    <property type="project" value="UniProtKB-KW"/>
</dbReference>